<feature type="transmembrane region" description="Helical" evidence="1">
    <location>
        <begin position="12"/>
        <end position="32"/>
    </location>
</feature>
<protein>
    <submittedName>
        <fullName evidence="2">Uncharacterized protein</fullName>
    </submittedName>
</protein>
<keyword evidence="1" id="KW-0472">Membrane</keyword>
<keyword evidence="1" id="KW-0812">Transmembrane</keyword>
<accession>A0A8J6K074</accession>
<comment type="caution">
    <text evidence="2">The sequence shown here is derived from an EMBL/GenBank/DDBJ whole genome shotgun (WGS) entry which is preliminary data.</text>
</comment>
<name>A0A8J6K074_ELECQ</name>
<gene>
    <name evidence="2" type="ORF">GDO78_004705</name>
</gene>
<evidence type="ECO:0000313" key="3">
    <source>
        <dbReference type="Proteomes" id="UP000770717"/>
    </source>
</evidence>
<sequence>MVIVARAPVCAVHGGCTIFWGVFHFTVSFFVFRFVGSSDSEITCSNRSCACGHILLCYQIQPAGRRHLRKEGIPRLFKASQRSTEVA</sequence>
<dbReference type="EMBL" id="WNTK01000013">
    <property type="protein sequence ID" value="KAG9474546.1"/>
    <property type="molecule type" value="Genomic_DNA"/>
</dbReference>
<keyword evidence="3" id="KW-1185">Reference proteome</keyword>
<reference evidence="2" key="1">
    <citation type="thesis" date="2020" institute="ProQuest LLC" country="789 East Eisenhower Parkway, Ann Arbor, MI, USA">
        <title>Comparative Genomics and Chromosome Evolution.</title>
        <authorList>
            <person name="Mudd A.B."/>
        </authorList>
    </citation>
    <scope>NUCLEOTIDE SEQUENCE</scope>
    <source>
        <strain evidence="2">HN-11 Male</strain>
        <tissue evidence="2">Kidney and liver</tissue>
    </source>
</reference>
<evidence type="ECO:0000256" key="1">
    <source>
        <dbReference type="SAM" id="Phobius"/>
    </source>
</evidence>
<dbReference type="Proteomes" id="UP000770717">
    <property type="component" value="Unassembled WGS sequence"/>
</dbReference>
<keyword evidence="1" id="KW-1133">Transmembrane helix</keyword>
<evidence type="ECO:0000313" key="2">
    <source>
        <dbReference type="EMBL" id="KAG9474546.1"/>
    </source>
</evidence>
<proteinExistence type="predicted"/>
<organism evidence="2 3">
    <name type="scientific">Eleutherodactylus coqui</name>
    <name type="common">Puerto Rican coqui</name>
    <dbReference type="NCBI Taxonomy" id="57060"/>
    <lineage>
        <taxon>Eukaryota</taxon>
        <taxon>Metazoa</taxon>
        <taxon>Chordata</taxon>
        <taxon>Craniata</taxon>
        <taxon>Vertebrata</taxon>
        <taxon>Euteleostomi</taxon>
        <taxon>Amphibia</taxon>
        <taxon>Batrachia</taxon>
        <taxon>Anura</taxon>
        <taxon>Neobatrachia</taxon>
        <taxon>Hyloidea</taxon>
        <taxon>Eleutherodactylidae</taxon>
        <taxon>Eleutherodactylinae</taxon>
        <taxon>Eleutherodactylus</taxon>
        <taxon>Eleutherodactylus</taxon>
    </lineage>
</organism>
<dbReference type="AlphaFoldDB" id="A0A8J6K074"/>